<evidence type="ECO:0000256" key="1">
    <source>
        <dbReference type="ARBA" id="ARBA00004370"/>
    </source>
</evidence>
<feature type="domain" description="Penicillin-binding protein dimerisation" evidence="6">
    <location>
        <begin position="44"/>
        <end position="212"/>
    </location>
</feature>
<organism evidence="7 8">
    <name type="scientific">Caminibacter mediatlanticus TB-2</name>
    <dbReference type="NCBI Taxonomy" id="391592"/>
    <lineage>
        <taxon>Bacteria</taxon>
        <taxon>Pseudomonadati</taxon>
        <taxon>Campylobacterota</taxon>
        <taxon>Epsilonproteobacteria</taxon>
        <taxon>Nautiliales</taxon>
        <taxon>Nautiliaceae</taxon>
        <taxon>Caminibacter</taxon>
    </lineage>
</organism>
<keyword evidence="3 4" id="KW-0472">Membrane</keyword>
<evidence type="ECO:0000256" key="3">
    <source>
        <dbReference type="ARBA" id="ARBA00023136"/>
    </source>
</evidence>
<keyword evidence="4" id="KW-1133">Transmembrane helix</keyword>
<keyword evidence="4" id="KW-0812">Transmembrane</keyword>
<dbReference type="GO" id="GO:0005886">
    <property type="term" value="C:plasma membrane"/>
    <property type="evidence" value="ECO:0007669"/>
    <property type="project" value="TreeGrafter"/>
</dbReference>
<name>A0AAI9AGT1_9BACT</name>
<comment type="subcellular location">
    <subcellularLocation>
        <location evidence="1">Membrane</location>
    </subcellularLocation>
</comment>
<protein>
    <submittedName>
        <fullName evidence="7">Peptidoglycan glycosyltransferase</fullName>
    </submittedName>
</protein>
<dbReference type="EMBL" id="ABCJ01000008">
    <property type="protein sequence ID" value="EDM23214.1"/>
    <property type="molecule type" value="Genomic_DNA"/>
</dbReference>
<dbReference type="Gene3D" id="3.90.1310.10">
    <property type="entry name" value="Penicillin-binding protein 2a (Domain 2)"/>
    <property type="match status" value="1"/>
</dbReference>
<proteinExistence type="predicted"/>
<evidence type="ECO:0000259" key="5">
    <source>
        <dbReference type="Pfam" id="PF00905"/>
    </source>
</evidence>
<evidence type="ECO:0000256" key="4">
    <source>
        <dbReference type="SAM" id="Phobius"/>
    </source>
</evidence>
<keyword evidence="2" id="KW-0378">Hydrolase</keyword>
<evidence type="ECO:0000313" key="7">
    <source>
        <dbReference type="EMBL" id="EDM23214.1"/>
    </source>
</evidence>
<dbReference type="SUPFAM" id="SSF56519">
    <property type="entry name" value="Penicillin binding protein dimerisation domain"/>
    <property type="match status" value="1"/>
</dbReference>
<dbReference type="InterPro" id="IPR005311">
    <property type="entry name" value="PBP_dimer"/>
</dbReference>
<dbReference type="InterPro" id="IPR012338">
    <property type="entry name" value="Beta-lactam/transpept-like"/>
</dbReference>
<dbReference type="InterPro" id="IPR001460">
    <property type="entry name" value="PCN-bd_Tpept"/>
</dbReference>
<feature type="domain" description="Penicillin-binding protein transpeptidase" evidence="5">
    <location>
        <begin position="257"/>
        <end position="554"/>
    </location>
</feature>
<dbReference type="GO" id="GO:0008658">
    <property type="term" value="F:penicillin binding"/>
    <property type="evidence" value="ECO:0007669"/>
    <property type="project" value="InterPro"/>
</dbReference>
<dbReference type="AlphaFoldDB" id="A0AAI9AGT1"/>
<dbReference type="GO" id="GO:0071555">
    <property type="term" value="P:cell wall organization"/>
    <property type="evidence" value="ECO:0007669"/>
    <property type="project" value="TreeGrafter"/>
</dbReference>
<dbReference type="Pfam" id="PF03717">
    <property type="entry name" value="PBP_dimer"/>
    <property type="match status" value="1"/>
</dbReference>
<evidence type="ECO:0000313" key="8">
    <source>
        <dbReference type="Proteomes" id="UP000003288"/>
    </source>
</evidence>
<dbReference type="Pfam" id="PF00905">
    <property type="entry name" value="Transpeptidase"/>
    <property type="match status" value="1"/>
</dbReference>
<feature type="transmembrane region" description="Helical" evidence="4">
    <location>
        <begin position="7"/>
        <end position="30"/>
    </location>
</feature>
<dbReference type="InterPro" id="IPR050515">
    <property type="entry name" value="Beta-lactam/transpept"/>
</dbReference>
<dbReference type="PANTHER" id="PTHR30627:SF1">
    <property type="entry name" value="PEPTIDOGLYCAN D,D-TRANSPEPTIDASE FTSI"/>
    <property type="match status" value="1"/>
</dbReference>
<dbReference type="PANTHER" id="PTHR30627">
    <property type="entry name" value="PEPTIDOGLYCAN D,D-TRANSPEPTIDASE"/>
    <property type="match status" value="1"/>
</dbReference>
<sequence length="569" mass="65218">MKNYRLPIIFVSFFVFLALLYGAFVFISIAKPPNYKNPVIKIKESAIRGNIYTNNYTLSKSKKLYGVYLNPSYLNPDKKELFYKLFSIYSNIPVKELKRRVILYHYKKKHNTILLAKVDLKTKQNLIYLRKILDKKRVFLAGKNGIRVGYGIRSLDFERVYPYNDTLEPFLGRYRKDEKRGENGLEEYYDDLLRAKENGIKKGYRDVFGNIIYDGNSIIKQPKNGDNLKLNINLLLQRKIEKLLDIQKVKFKAKEVIAAVMDSKTGKILAIATSNRYNPKNIKPNDIKNMKISAIRELFEPGSVMKPITFAILLENNLVNPYEIIKGYNGKWKPKWRKTPIRDDDPFDWLSAENVIVYSSNIGISQLALRLSNKQFLEGLHRFGFGKKSDIDLPYELAGKLRSLKLMNFPIYKSTTAYGYGILVNFVQILKAYNVFNNNGVAVTPRIASTPTSSKQVISPKNAIIMLNILRKVVLKGTGKNAIIPGLFTAGKTGTAHVSIYKKGYQNIYNSSFFGFVNDKNHKYTIGVTFLDIKAKWPNYFASNSAVPTFKKIVDIMINENLLKVENGE</sequence>
<keyword evidence="2" id="KW-0645">Protease</keyword>
<dbReference type="GO" id="GO:0004180">
    <property type="term" value="F:carboxypeptidase activity"/>
    <property type="evidence" value="ECO:0007669"/>
    <property type="project" value="UniProtKB-KW"/>
</dbReference>
<gene>
    <name evidence="7" type="ORF">CMTB2_04642</name>
</gene>
<accession>A0AAI9AGT1</accession>
<dbReference type="Gene3D" id="3.40.710.10">
    <property type="entry name" value="DD-peptidase/beta-lactamase superfamily"/>
    <property type="match status" value="1"/>
</dbReference>
<reference evidence="7 8" key="1">
    <citation type="journal article" date="2011" name="Stand. Genomic Sci.">
        <title>Draft genome sequence of Caminibacter mediatlanticus strain TB-2, an epsilonproteobacterium isolated from a deep-sea hydrothermal vent.</title>
        <authorList>
            <person name="Giovannelli D."/>
            <person name="Ferriera S."/>
            <person name="Johnson J."/>
            <person name="Kravitz S."/>
            <person name="Perez-Rodriguez I."/>
            <person name="Ricci J."/>
            <person name="O'Brien C."/>
            <person name="Voordeckers J.W."/>
            <person name="Bini E."/>
            <person name="Vetriani C."/>
        </authorList>
    </citation>
    <scope>NUCLEOTIDE SEQUENCE [LARGE SCALE GENOMIC DNA]</scope>
    <source>
        <strain evidence="7 8">TB-2</strain>
    </source>
</reference>
<dbReference type="Proteomes" id="UP000003288">
    <property type="component" value="Unassembled WGS sequence"/>
</dbReference>
<keyword evidence="2" id="KW-0121">Carboxypeptidase</keyword>
<comment type="caution">
    <text evidence="7">The sequence shown here is derived from an EMBL/GenBank/DDBJ whole genome shotgun (WGS) entry which is preliminary data.</text>
</comment>
<evidence type="ECO:0000256" key="2">
    <source>
        <dbReference type="ARBA" id="ARBA00022645"/>
    </source>
</evidence>
<dbReference type="InterPro" id="IPR036138">
    <property type="entry name" value="PBP_dimer_sf"/>
</dbReference>
<dbReference type="SUPFAM" id="SSF56601">
    <property type="entry name" value="beta-lactamase/transpeptidase-like"/>
    <property type="match status" value="1"/>
</dbReference>
<dbReference type="Gene3D" id="3.30.450.330">
    <property type="match status" value="1"/>
</dbReference>
<evidence type="ECO:0000259" key="6">
    <source>
        <dbReference type="Pfam" id="PF03717"/>
    </source>
</evidence>
<dbReference type="RefSeq" id="WP_007475228.1">
    <property type="nucleotide sequence ID" value="NZ_ABCJ01000008.1"/>
</dbReference>